<accession>A0A8J3ZTP3</accession>
<dbReference type="InterPro" id="IPR000835">
    <property type="entry name" value="HTH_MarR-typ"/>
</dbReference>
<evidence type="ECO:0000313" key="3">
    <source>
        <dbReference type="Proteomes" id="UP000635606"/>
    </source>
</evidence>
<organism evidence="2 3">
    <name type="scientific">Virgisporangium ochraceum</name>
    <dbReference type="NCBI Taxonomy" id="65505"/>
    <lineage>
        <taxon>Bacteria</taxon>
        <taxon>Bacillati</taxon>
        <taxon>Actinomycetota</taxon>
        <taxon>Actinomycetes</taxon>
        <taxon>Micromonosporales</taxon>
        <taxon>Micromonosporaceae</taxon>
        <taxon>Virgisporangium</taxon>
    </lineage>
</organism>
<dbReference type="GO" id="GO:0006950">
    <property type="term" value="P:response to stress"/>
    <property type="evidence" value="ECO:0007669"/>
    <property type="project" value="TreeGrafter"/>
</dbReference>
<protein>
    <submittedName>
        <fullName evidence="2">Putative transcriptional regulator, MarR family protein</fullName>
    </submittedName>
</protein>
<dbReference type="Pfam" id="PF12802">
    <property type="entry name" value="MarR_2"/>
    <property type="match status" value="1"/>
</dbReference>
<feature type="domain" description="HTH marR-type" evidence="1">
    <location>
        <begin position="25"/>
        <end position="157"/>
    </location>
</feature>
<name>A0A8J3ZTP3_9ACTN</name>
<dbReference type="PRINTS" id="PR00598">
    <property type="entry name" value="HTHMARR"/>
</dbReference>
<evidence type="ECO:0000259" key="1">
    <source>
        <dbReference type="PROSITE" id="PS50995"/>
    </source>
</evidence>
<dbReference type="PANTHER" id="PTHR33164:SF43">
    <property type="entry name" value="HTH-TYPE TRANSCRIPTIONAL REPRESSOR YETL"/>
    <property type="match status" value="1"/>
</dbReference>
<reference evidence="2" key="1">
    <citation type="submission" date="2021-01" db="EMBL/GenBank/DDBJ databases">
        <title>Whole genome shotgun sequence of Virgisporangium ochraceum NBRC 16418.</title>
        <authorList>
            <person name="Komaki H."/>
            <person name="Tamura T."/>
        </authorList>
    </citation>
    <scope>NUCLEOTIDE SEQUENCE</scope>
    <source>
        <strain evidence="2">NBRC 16418</strain>
    </source>
</reference>
<dbReference type="InterPro" id="IPR036388">
    <property type="entry name" value="WH-like_DNA-bd_sf"/>
</dbReference>
<evidence type="ECO:0000313" key="2">
    <source>
        <dbReference type="EMBL" id="GIJ68883.1"/>
    </source>
</evidence>
<dbReference type="InterPro" id="IPR039422">
    <property type="entry name" value="MarR/SlyA-like"/>
</dbReference>
<dbReference type="PANTHER" id="PTHR33164">
    <property type="entry name" value="TRANSCRIPTIONAL REGULATOR, MARR FAMILY"/>
    <property type="match status" value="1"/>
</dbReference>
<comment type="caution">
    <text evidence="2">The sequence shown here is derived from an EMBL/GenBank/DDBJ whole genome shotgun (WGS) entry which is preliminary data.</text>
</comment>
<dbReference type="EMBL" id="BOPH01000050">
    <property type="protein sequence ID" value="GIJ68883.1"/>
    <property type="molecule type" value="Genomic_DNA"/>
</dbReference>
<dbReference type="Gene3D" id="1.10.10.10">
    <property type="entry name" value="Winged helix-like DNA-binding domain superfamily/Winged helix DNA-binding domain"/>
    <property type="match status" value="1"/>
</dbReference>
<dbReference type="Proteomes" id="UP000635606">
    <property type="component" value="Unassembled WGS sequence"/>
</dbReference>
<gene>
    <name evidence="2" type="ORF">Voc01_038000</name>
</gene>
<sequence>MHVRTIYGSVQYVKAYREAVTTDDRPDLAAMLHRLTRALVDAEHPVLAANDLTMWGYTVLTALATGPTRTQAALAQAIRADKTRIIPVLDDLQERGLIERRPDPGDRRVRLLAITPAGRRVFGRTRTGIRAGEERVLALLPAADRRTFLRALRTLSDVDVAATARARPSG</sequence>
<dbReference type="SMART" id="SM00347">
    <property type="entry name" value="HTH_MARR"/>
    <property type="match status" value="1"/>
</dbReference>
<dbReference type="GO" id="GO:0003700">
    <property type="term" value="F:DNA-binding transcription factor activity"/>
    <property type="evidence" value="ECO:0007669"/>
    <property type="project" value="InterPro"/>
</dbReference>
<keyword evidence="3" id="KW-1185">Reference proteome</keyword>
<proteinExistence type="predicted"/>
<dbReference type="AlphaFoldDB" id="A0A8J3ZTP3"/>
<dbReference type="InterPro" id="IPR036390">
    <property type="entry name" value="WH_DNA-bd_sf"/>
</dbReference>
<dbReference type="SUPFAM" id="SSF46785">
    <property type="entry name" value="Winged helix' DNA-binding domain"/>
    <property type="match status" value="1"/>
</dbReference>
<dbReference type="PROSITE" id="PS50995">
    <property type="entry name" value="HTH_MARR_2"/>
    <property type="match status" value="1"/>
</dbReference>